<reference evidence="1 2" key="1">
    <citation type="submission" date="2019-08" db="EMBL/GenBank/DDBJ databases">
        <authorList>
            <person name="Peeters C."/>
        </authorList>
    </citation>
    <scope>NUCLEOTIDE SEQUENCE [LARGE SCALE GENOMIC DNA]</scope>
    <source>
        <strain evidence="1 2">LMG 31010</strain>
    </source>
</reference>
<dbReference type="Proteomes" id="UP000343335">
    <property type="component" value="Unassembled WGS sequence"/>
</dbReference>
<protein>
    <submittedName>
        <fullName evidence="1">Uncharacterized protein</fullName>
    </submittedName>
</protein>
<name>A0A5E4RV60_9BURK</name>
<accession>A0A5E4RV60</accession>
<dbReference type="OrthoDB" id="8939735at2"/>
<dbReference type="AlphaFoldDB" id="A0A5E4RV60"/>
<dbReference type="RefSeq" id="WP_150662755.1">
    <property type="nucleotide sequence ID" value="NZ_CABPSA010000001.1"/>
</dbReference>
<organism evidence="1 2">
    <name type="scientific">Pandoraea commovens</name>
    <dbReference type="NCBI Taxonomy" id="2508289"/>
    <lineage>
        <taxon>Bacteria</taxon>
        <taxon>Pseudomonadati</taxon>
        <taxon>Pseudomonadota</taxon>
        <taxon>Betaproteobacteria</taxon>
        <taxon>Burkholderiales</taxon>
        <taxon>Burkholderiaceae</taxon>
        <taxon>Pandoraea</taxon>
    </lineage>
</organism>
<proteinExistence type="predicted"/>
<dbReference type="EMBL" id="CABPSA010000001">
    <property type="protein sequence ID" value="VVD66925.1"/>
    <property type="molecule type" value="Genomic_DNA"/>
</dbReference>
<sequence length="238" mass="25767">MHGIQGTQSAIPATHQSRADDLVIGALASTLNLALANRPESGDPWVPDNLAWDALSRLAALAKPLASVEARTFVNNIRQCMTGVRRDSPDDLLLDSILDNCFDGGKTPLTEHLAAKAFKCLDLPHLTVLEPGEFQPSSRTFNSLLPSLALGVHEYGPFGRTLLWHGARHMLAGLSGDASEWRVEALQKVIFSYANEAHPGEAGGPTIEAFVEELDLLDSHEDIYEDTTFDFTSAPVVV</sequence>
<evidence type="ECO:0000313" key="2">
    <source>
        <dbReference type="Proteomes" id="UP000343335"/>
    </source>
</evidence>
<evidence type="ECO:0000313" key="1">
    <source>
        <dbReference type="EMBL" id="VVD66925.1"/>
    </source>
</evidence>
<gene>
    <name evidence="1" type="ORF">PCO31010_00404</name>
</gene>